<comment type="caution">
    <text evidence="4">The sequence shown here is derived from an EMBL/GenBank/DDBJ whole genome shotgun (WGS) entry which is preliminary data.</text>
</comment>
<keyword evidence="2" id="KW-0808">Transferase</keyword>
<reference evidence="4 5" key="1">
    <citation type="journal article" date="2020" name="Fungal Divers.">
        <title>Resolving the Mortierellaceae phylogeny through synthesis of multi-gene phylogenetics and phylogenomics.</title>
        <authorList>
            <person name="Vandepol N."/>
            <person name="Liber J."/>
            <person name="Desiro A."/>
            <person name="Na H."/>
            <person name="Kennedy M."/>
            <person name="Barry K."/>
            <person name="Grigoriev I.V."/>
            <person name="Miller A.N."/>
            <person name="O'Donnell K."/>
            <person name="Stajich J.E."/>
            <person name="Bonito G."/>
        </authorList>
    </citation>
    <scope>NUCLEOTIDE SEQUENCE [LARGE SCALE GENOMIC DNA]</scope>
    <source>
        <strain evidence="4 5">AD045</strain>
    </source>
</reference>
<dbReference type="EMBL" id="JAAAIM010000445">
    <property type="protein sequence ID" value="KAG0287955.1"/>
    <property type="molecule type" value="Genomic_DNA"/>
</dbReference>
<proteinExistence type="predicted"/>
<dbReference type="InterPro" id="IPR029063">
    <property type="entry name" value="SAM-dependent_MTases_sf"/>
</dbReference>
<organism evidence="4 5">
    <name type="scientific">Linnemannia gamsii</name>
    <dbReference type="NCBI Taxonomy" id="64522"/>
    <lineage>
        <taxon>Eukaryota</taxon>
        <taxon>Fungi</taxon>
        <taxon>Fungi incertae sedis</taxon>
        <taxon>Mucoromycota</taxon>
        <taxon>Mortierellomycotina</taxon>
        <taxon>Mortierellomycetes</taxon>
        <taxon>Mortierellales</taxon>
        <taxon>Mortierellaceae</taxon>
        <taxon>Linnemannia</taxon>
    </lineage>
</organism>
<sequence length="391" mass="43744">MSKRKLVETGMHPNNPYFSNPPDFVALAQLYPSLAPFVTVKKSSDPSQSNPDSDARGIINFQDPSALRELTYCLLRKDFSIDLDIPLDSLCPPIPNRLNYICWIEDLLDNEFTKKIRGIDIFDFCMCNPPFYKDEQDIQDSLEGKEGQPSAVCKGTTNEMMTTGGETQFVKQMVDESVTHGQQICWYTSMLGKRTSVDTVIAYLKEKNASMQHISNKMIKLTPPKTILSFRCEGSTVETIIHGAEDLLDTLLIERRSGVAGAQMEPLAARVLHCTTDRNTWSRAARRALARQSASGSKTPKEVAESVLSPVVLEFDVRFSSTPQLTSAEPQSSSTPQSAAEPDQASHTIEFTWTVGEDRDLFESCFLHFRSRFQQDHATRMQTLTGKIQAP</sequence>
<gene>
    <name evidence="4" type="primary">METTL16</name>
    <name evidence="4" type="ORF">BGZ96_008190</name>
</gene>
<dbReference type="Proteomes" id="UP001194696">
    <property type="component" value="Unassembled WGS sequence"/>
</dbReference>
<evidence type="ECO:0000256" key="1">
    <source>
        <dbReference type="ARBA" id="ARBA00022603"/>
    </source>
</evidence>
<dbReference type="PANTHER" id="PTHR13393">
    <property type="entry name" value="SAM-DEPENDENT METHYLTRANSFERASE"/>
    <property type="match status" value="1"/>
</dbReference>
<evidence type="ECO:0000256" key="2">
    <source>
        <dbReference type="ARBA" id="ARBA00022679"/>
    </source>
</evidence>
<feature type="region of interest" description="Disordered" evidence="3">
    <location>
        <begin position="323"/>
        <end position="346"/>
    </location>
</feature>
<dbReference type="Gene3D" id="3.40.50.150">
    <property type="entry name" value="Vaccinia Virus protein VP39"/>
    <property type="match status" value="2"/>
</dbReference>
<protein>
    <submittedName>
        <fullName evidence="4">Methyltransferase-like protein 16</fullName>
    </submittedName>
</protein>
<dbReference type="Pfam" id="PF05971">
    <property type="entry name" value="Methyltransf_10"/>
    <property type="match status" value="1"/>
</dbReference>
<feature type="compositionally biased region" description="Polar residues" evidence="3">
    <location>
        <begin position="323"/>
        <end position="338"/>
    </location>
</feature>
<evidence type="ECO:0000256" key="3">
    <source>
        <dbReference type="SAM" id="MobiDB-lite"/>
    </source>
</evidence>
<accession>A0ABQ7K0W7</accession>
<evidence type="ECO:0000313" key="4">
    <source>
        <dbReference type="EMBL" id="KAG0287955.1"/>
    </source>
</evidence>
<keyword evidence="1" id="KW-0489">Methyltransferase</keyword>
<dbReference type="PANTHER" id="PTHR13393:SF0">
    <property type="entry name" value="RNA N6-ADENOSINE-METHYLTRANSFERASE METTL16"/>
    <property type="match status" value="1"/>
</dbReference>
<evidence type="ECO:0000313" key="5">
    <source>
        <dbReference type="Proteomes" id="UP001194696"/>
    </source>
</evidence>
<keyword evidence="5" id="KW-1185">Reference proteome</keyword>
<dbReference type="InterPro" id="IPR010286">
    <property type="entry name" value="METTL16/RlmF"/>
</dbReference>
<name>A0ABQ7K0W7_9FUNG</name>